<accession>A0A1M7F6D4</accession>
<evidence type="ECO:0000313" key="1">
    <source>
        <dbReference type="EMBL" id="SHL99611.1"/>
    </source>
</evidence>
<name>A0A1M7F6D4_9GAMM</name>
<dbReference type="STRING" id="29571.SAMN05878437_0686"/>
<evidence type="ECO:0000313" key="2">
    <source>
        <dbReference type="Proteomes" id="UP000190911"/>
    </source>
</evidence>
<protein>
    <submittedName>
        <fullName evidence="1">Uncharacterized protein</fullName>
    </submittedName>
</protein>
<dbReference type="RefSeq" id="WP_079551332.1">
    <property type="nucleotide sequence ID" value="NZ_LT670847.1"/>
</dbReference>
<organism evidence="1 2">
    <name type="scientific">Vreelandella subglaciescola</name>
    <dbReference type="NCBI Taxonomy" id="29571"/>
    <lineage>
        <taxon>Bacteria</taxon>
        <taxon>Pseudomonadati</taxon>
        <taxon>Pseudomonadota</taxon>
        <taxon>Gammaproteobacteria</taxon>
        <taxon>Oceanospirillales</taxon>
        <taxon>Halomonadaceae</taxon>
        <taxon>Vreelandella</taxon>
    </lineage>
</organism>
<dbReference type="OrthoDB" id="6183023at2"/>
<sequence>MHTHIEWDAPGTQSVKAYYDQHPEGYREPYPGTIVSGHYQGIDVRVKVEAYKDQVNIGKVAAIIDAKGKRIKQHGKLNLGDIVRLPDEKRAFEAADNSPKEDDD</sequence>
<proteinExistence type="predicted"/>
<keyword evidence="2" id="KW-1185">Reference proteome</keyword>
<dbReference type="EMBL" id="LT670847">
    <property type="protein sequence ID" value="SHL99611.1"/>
    <property type="molecule type" value="Genomic_DNA"/>
</dbReference>
<dbReference type="InParanoid" id="A0A1M7F6D4"/>
<dbReference type="Proteomes" id="UP000190911">
    <property type="component" value="Chromosome I"/>
</dbReference>
<reference evidence="1 2" key="1">
    <citation type="submission" date="2016-11" db="EMBL/GenBank/DDBJ databases">
        <authorList>
            <person name="Jaros S."/>
            <person name="Januszkiewicz K."/>
            <person name="Wedrychowicz H."/>
        </authorList>
    </citation>
    <scope>NUCLEOTIDE SEQUENCE [LARGE SCALE GENOMIC DNA]</scope>
    <source>
        <strain evidence="1 2">ACAM 12</strain>
    </source>
</reference>
<gene>
    <name evidence="1" type="ORF">SAMN05878437_0686</name>
</gene>
<dbReference type="AlphaFoldDB" id="A0A1M7F6D4"/>